<dbReference type="OrthoDB" id="238787at2157"/>
<evidence type="ECO:0000259" key="4">
    <source>
        <dbReference type="Pfam" id="PF07705"/>
    </source>
</evidence>
<feature type="domain" description="Peptidase C-terminal archaeal/bacterial" evidence="3">
    <location>
        <begin position="72"/>
        <end position="133"/>
    </location>
</feature>
<keyword evidence="2" id="KW-0812">Transmembrane</keyword>
<dbReference type="InterPro" id="IPR011635">
    <property type="entry name" value="CARDB"/>
</dbReference>
<dbReference type="AlphaFoldDB" id="A0A8J8C2H6"/>
<feature type="domain" description="CARDB" evidence="4">
    <location>
        <begin position="568"/>
        <end position="632"/>
    </location>
</feature>
<dbReference type="Pfam" id="PF04151">
    <property type="entry name" value="PPC"/>
    <property type="match status" value="1"/>
</dbReference>
<dbReference type="Pfam" id="PF07705">
    <property type="entry name" value="CARDB"/>
    <property type="match status" value="1"/>
</dbReference>
<dbReference type="Gene3D" id="2.60.120.380">
    <property type="match status" value="1"/>
</dbReference>
<feature type="transmembrane region" description="Helical" evidence="2">
    <location>
        <begin position="673"/>
        <end position="691"/>
    </location>
</feature>
<evidence type="ECO:0000313" key="6">
    <source>
        <dbReference type="Proteomes" id="UP000766550"/>
    </source>
</evidence>
<evidence type="ECO:0000256" key="2">
    <source>
        <dbReference type="SAM" id="Phobius"/>
    </source>
</evidence>
<dbReference type="NCBIfam" id="TIGR04213">
    <property type="entry name" value="PGF_pre_PGF"/>
    <property type="match status" value="1"/>
</dbReference>
<organism evidence="5 6">
    <name type="scientific">Haloarcula limicola</name>
    <dbReference type="NCBI Taxonomy" id="1429915"/>
    <lineage>
        <taxon>Archaea</taxon>
        <taxon>Methanobacteriati</taxon>
        <taxon>Methanobacteriota</taxon>
        <taxon>Stenosarchaea group</taxon>
        <taxon>Halobacteria</taxon>
        <taxon>Halobacteriales</taxon>
        <taxon>Haloarculaceae</taxon>
        <taxon>Haloarcula</taxon>
    </lineage>
</organism>
<feature type="region of interest" description="Disordered" evidence="1">
    <location>
        <begin position="650"/>
        <end position="669"/>
    </location>
</feature>
<evidence type="ECO:0000256" key="1">
    <source>
        <dbReference type="SAM" id="MobiDB-lite"/>
    </source>
</evidence>
<keyword evidence="2" id="KW-1133">Transmembrane helix</keyword>
<protein>
    <submittedName>
        <fullName evidence="5">PGF-pre-PGF domain-containing protein</fullName>
    </submittedName>
</protein>
<evidence type="ECO:0000313" key="5">
    <source>
        <dbReference type="EMBL" id="MBV0923097.1"/>
    </source>
</evidence>
<accession>A0A8J8C2H6</accession>
<reference evidence="5 6" key="1">
    <citation type="submission" date="2021-06" db="EMBL/GenBank/DDBJ databases">
        <title>New haloarchaea isolates fom saline soil.</title>
        <authorList>
            <person name="Duran-Viseras A."/>
            <person name="Sanchez-Porro C.S."/>
            <person name="Ventosa A."/>
        </authorList>
    </citation>
    <scope>NUCLEOTIDE SEQUENCE [LARGE SCALE GENOMIC DNA]</scope>
    <source>
        <strain evidence="5 6">JCM 183640</strain>
    </source>
</reference>
<dbReference type="InterPro" id="IPR026453">
    <property type="entry name" value="PGF_pre_PGF"/>
</dbReference>
<feature type="compositionally biased region" description="Low complexity" evidence="1">
    <location>
        <begin position="658"/>
        <end position="669"/>
    </location>
</feature>
<gene>
    <name evidence="5" type="ORF">KTS45_02695</name>
</gene>
<dbReference type="InterPro" id="IPR007280">
    <property type="entry name" value="Peptidase_C_arc/bac"/>
</dbReference>
<name>A0A8J8C2H6_9EURY</name>
<feature type="region of interest" description="Disordered" evidence="1">
    <location>
        <begin position="264"/>
        <end position="307"/>
    </location>
</feature>
<dbReference type="Proteomes" id="UP000766550">
    <property type="component" value="Unassembled WGS sequence"/>
</dbReference>
<feature type="compositionally biased region" description="Low complexity" evidence="1">
    <location>
        <begin position="264"/>
        <end position="283"/>
    </location>
</feature>
<proteinExistence type="predicted"/>
<dbReference type="EMBL" id="JAHQXF010000001">
    <property type="protein sequence ID" value="MBV0923097.1"/>
    <property type="molecule type" value="Genomic_DNA"/>
</dbReference>
<dbReference type="Gene3D" id="2.60.40.10">
    <property type="entry name" value="Immunoglobulins"/>
    <property type="match status" value="2"/>
</dbReference>
<keyword evidence="2" id="KW-0472">Membrane</keyword>
<sequence>MTARLATVGVVLLVALTAPIAGVGAVAAAPGDDTREIAYGETVRGAVDSVDAIRDNPTENGHSGQWYYEPVSFEGEAGDVVNISLYGPTDTSMVLVGPDGQRLSHNEDGGTGNNSEIVTRLPADGTYTIQVTSHFPEDSYEYLLSLHRLDAEDRTSIELGETVVGTVDESNPESEQFHGRYAELSLSAPVGQEIELTHSSAADSGLFLIGPNNRVVAQKVAPYAGQDVTLRYVIEQERPYTVIVASDDYEGEFSYQVSASAVAENESANDSATGNETAANETSDTTDDETEGHSGHAPDAPASSSLRVLDGGLNQSATTLGTSVTHTVTVANFGDAAGTFDEPIVVDGTETVRYNATLAPYEMRTLSVSMTPNRTGQYAVALGDRAAQSLTVVPPANADGNTVQIGNDTYVGVAQNAMAGQTVPFEFEMGAADATLRTVSVDAGGSGTLWLEATRTANLSAGGPPADGLAVQHGFALSPSLQSNGTTVDQSIQRGAVTVDVSRAALGETAEADVVLYRYDEDAGTWNALPTTRVSSTAENVTYRAETDRFSTLALGTVTAAQTGGSLSTNAVSAGETVTVTATVRNAGSAPVETTVPVTVDGDTVTERTLTVQPGGERTFTATLSPAAGTHAIGVGDTQVGTLDVAASGTADGEDAVTTDATPTSTTGGDGPGFTAVVALLSVVAALLMGYGRREA</sequence>
<evidence type="ECO:0000259" key="3">
    <source>
        <dbReference type="Pfam" id="PF04151"/>
    </source>
</evidence>
<dbReference type="RefSeq" id="WP_162316252.1">
    <property type="nucleotide sequence ID" value="NZ_JAHQXF010000001.1"/>
</dbReference>
<dbReference type="InterPro" id="IPR013783">
    <property type="entry name" value="Ig-like_fold"/>
</dbReference>
<keyword evidence="6" id="KW-1185">Reference proteome</keyword>
<comment type="caution">
    <text evidence="5">The sequence shown here is derived from an EMBL/GenBank/DDBJ whole genome shotgun (WGS) entry which is preliminary data.</text>
</comment>